<feature type="transmembrane region" description="Helical" evidence="6">
    <location>
        <begin position="6"/>
        <end position="27"/>
    </location>
</feature>
<keyword evidence="5 6" id="KW-0472">Membrane</keyword>
<dbReference type="RefSeq" id="WP_251797714.1">
    <property type="nucleotide sequence ID" value="NZ_JAMQOL010000011.1"/>
</dbReference>
<evidence type="ECO:0000313" key="9">
    <source>
        <dbReference type="Proteomes" id="UP001523216"/>
    </source>
</evidence>
<comment type="subcellular location">
    <subcellularLocation>
        <location evidence="1">Cell membrane</location>
        <topology evidence="1">Multi-pass membrane protein</topology>
    </subcellularLocation>
</comment>
<feature type="domain" description="Type II secretion system protein GspF" evidence="7">
    <location>
        <begin position="167"/>
        <end position="292"/>
    </location>
</feature>
<gene>
    <name evidence="8" type="ORF">LXN57_09785</name>
</gene>
<keyword evidence="9" id="KW-1185">Reference proteome</keyword>
<evidence type="ECO:0000259" key="7">
    <source>
        <dbReference type="Pfam" id="PF00482"/>
    </source>
</evidence>
<dbReference type="PANTHER" id="PTHR35007">
    <property type="entry name" value="INTEGRAL MEMBRANE PROTEIN-RELATED"/>
    <property type="match status" value="1"/>
</dbReference>
<evidence type="ECO:0000256" key="1">
    <source>
        <dbReference type="ARBA" id="ARBA00004651"/>
    </source>
</evidence>
<evidence type="ECO:0000313" key="8">
    <source>
        <dbReference type="EMBL" id="MCM4077858.1"/>
    </source>
</evidence>
<keyword evidence="2" id="KW-1003">Cell membrane</keyword>
<keyword evidence="4 6" id="KW-1133">Transmembrane helix</keyword>
<dbReference type="Proteomes" id="UP001523216">
    <property type="component" value="Unassembled WGS sequence"/>
</dbReference>
<feature type="transmembrane region" description="Helical" evidence="6">
    <location>
        <begin position="128"/>
        <end position="149"/>
    </location>
</feature>
<evidence type="ECO:0000256" key="4">
    <source>
        <dbReference type="ARBA" id="ARBA00022989"/>
    </source>
</evidence>
<keyword evidence="3 6" id="KW-0812">Transmembrane</keyword>
<dbReference type="PANTHER" id="PTHR35007:SF2">
    <property type="entry name" value="PILUS ASSEMBLE PROTEIN"/>
    <property type="match status" value="1"/>
</dbReference>
<sequence length="304" mass="32490">MTAGTLVSVAAAAAVLAVACAAAAVTVPASRRQRMLRILAEFESSRNASRAVGQPLGGRLRAPVVRAIQRIGDVITRPRIRQRLSQGLDYAENPAEWPLDRVIRARVVGAVALGLLGWWVGTRSGGPWVLPGLLAGALIGMNIPDLLVYNAGTKRQAALTRALPDVLDAMVIGVESGLGLDAAMAQVAVLLRGPMPDEINRVLQEMRLGVPRTEALCSLAARTTVRDLKTLVTALVQAGELGISVAGILREHALEQRTRRRQYAEEKAQKVTVKLLFPVIFCLFPVIFIVVLGPAIINIMTTGL</sequence>
<organism evidence="8 9">
    <name type="scientific">Paractinoplanes hotanensis</name>
    <dbReference type="NCBI Taxonomy" id="2906497"/>
    <lineage>
        <taxon>Bacteria</taxon>
        <taxon>Bacillati</taxon>
        <taxon>Actinomycetota</taxon>
        <taxon>Actinomycetes</taxon>
        <taxon>Micromonosporales</taxon>
        <taxon>Micromonosporaceae</taxon>
        <taxon>Paractinoplanes</taxon>
    </lineage>
</organism>
<dbReference type="Pfam" id="PF00482">
    <property type="entry name" value="T2SSF"/>
    <property type="match status" value="1"/>
</dbReference>
<protein>
    <submittedName>
        <fullName evidence="8">Type II secretion system F family protein</fullName>
    </submittedName>
</protein>
<evidence type="ECO:0000256" key="6">
    <source>
        <dbReference type="SAM" id="Phobius"/>
    </source>
</evidence>
<accession>A0ABT0XVP0</accession>
<name>A0ABT0XVP0_9ACTN</name>
<feature type="transmembrane region" description="Helical" evidence="6">
    <location>
        <begin position="103"/>
        <end position="122"/>
    </location>
</feature>
<evidence type="ECO:0000256" key="5">
    <source>
        <dbReference type="ARBA" id="ARBA00023136"/>
    </source>
</evidence>
<evidence type="ECO:0000256" key="2">
    <source>
        <dbReference type="ARBA" id="ARBA00022475"/>
    </source>
</evidence>
<proteinExistence type="predicted"/>
<dbReference type="InterPro" id="IPR018076">
    <property type="entry name" value="T2SS_GspF_dom"/>
</dbReference>
<comment type="caution">
    <text evidence="8">The sequence shown here is derived from an EMBL/GenBank/DDBJ whole genome shotgun (WGS) entry which is preliminary data.</text>
</comment>
<feature type="transmembrane region" description="Helical" evidence="6">
    <location>
        <begin position="275"/>
        <end position="297"/>
    </location>
</feature>
<dbReference type="EMBL" id="JAMQOL010000011">
    <property type="protein sequence ID" value="MCM4077858.1"/>
    <property type="molecule type" value="Genomic_DNA"/>
</dbReference>
<evidence type="ECO:0000256" key="3">
    <source>
        <dbReference type="ARBA" id="ARBA00022692"/>
    </source>
</evidence>
<reference evidence="8 9" key="1">
    <citation type="submission" date="2022-06" db="EMBL/GenBank/DDBJ databases">
        <title>Actinoplanes abujensis sp. nov., isolated from Nigerian arid soil.</title>
        <authorList>
            <person name="Ding P."/>
        </authorList>
    </citation>
    <scope>NUCLEOTIDE SEQUENCE [LARGE SCALE GENOMIC DNA]</scope>
    <source>
        <strain evidence="9">TRM88002</strain>
    </source>
</reference>